<dbReference type="AlphaFoldDB" id="A0AAU7CSV6"/>
<evidence type="ECO:0000313" key="1">
    <source>
        <dbReference type="EMBL" id="XBH08109.1"/>
    </source>
</evidence>
<dbReference type="InterPro" id="IPR015943">
    <property type="entry name" value="WD40/YVTN_repeat-like_dom_sf"/>
</dbReference>
<organism evidence="1">
    <name type="scientific">Singulisphaera sp. Ch08</name>
    <dbReference type="NCBI Taxonomy" id="3120278"/>
    <lineage>
        <taxon>Bacteria</taxon>
        <taxon>Pseudomonadati</taxon>
        <taxon>Planctomycetota</taxon>
        <taxon>Planctomycetia</taxon>
        <taxon>Isosphaerales</taxon>
        <taxon>Isosphaeraceae</taxon>
        <taxon>Singulisphaera</taxon>
    </lineage>
</organism>
<dbReference type="SUPFAM" id="SSF63829">
    <property type="entry name" value="Calcium-dependent phosphotriesterase"/>
    <property type="match status" value="1"/>
</dbReference>
<dbReference type="Gene3D" id="2.130.10.10">
    <property type="entry name" value="YVTN repeat-like/Quinoprotein amine dehydrogenase"/>
    <property type="match status" value="1"/>
</dbReference>
<dbReference type="RefSeq" id="WP_406700947.1">
    <property type="nucleotide sequence ID" value="NZ_CP155447.1"/>
</dbReference>
<proteinExistence type="predicted"/>
<dbReference type="EMBL" id="CP155447">
    <property type="protein sequence ID" value="XBH08109.1"/>
    <property type="molecule type" value="Genomic_DNA"/>
</dbReference>
<sequence>MNSSQGRRTAMPCLETLESRMMLTAAPAVVSAVAADRRYVDALVGQADSSQPSLETIRDRMTSALARGASRERVVRLMLESTPADQDQVRGVYRLMLHRDPTPQELRRGKAVLDNGQDIRVLAKRLAGSAGYYTQVGGGTTAGFVTALDRTLLGRNPTDAELARALTEVERPGGRRRFAASVIDGLEFRTNMAQATLAEQGRQPTAAELARAVRILAAPGGYLRLQTQVLGSKVVYDQLSVAPPIRTETPRAGDSPAPLSLVPSFTSGAASLVAPPTDGSYPIAVAGADGSFFVGGPGGLLIYHPTGLYWSSFGDGEPVLSASAISDNEIWVIEGPTGGQPTLVHYVAGQAVTVPTLPSGTVPHQISAATDGTIWFVDSNGSILTLSAVATAWTPMSGPGGAPVSAVAVGSAGNTWALSGPAGATQLYRYTTTYGWIPDPSFTPGVLDSIYACADGSSWAAGNGQAYVHPVFGFWYGVNSATISGNLVSLAPYSQLQAFNATTPAGGGSAAYSLATIGLVDQQPDTSFPTWTPNQQLIYNYISQAVLQLDYPGGLRALYGSQGSSADSWGNLIDQMSVPSQFTSADWDVVVVQLLREFEAVTDVENLFTQINGLNSAIESAQALDIPGIQSIITASNPGPNTSTYIRLALEGLVEAVVAGIGVVAGPEAAVAAAVINSALTAAASEVEASLGGGGGNGAAIQYGEFTQTQAQVFSTAAGINGGYEQSILGDYGRLMEVSYLINSGTWYWSPTLTNDLVNAATPIYQVYDYLSLLPAQWQVVEFEYTDYFHVSISKVVNAFGFESYATVTTENGHHLGAPKYDILFSNQVGAQTNLNKAPFVSFGPYPTSTLINTIGSLPGLSINDFWSRSNGWDNVRYVRAPSQPEGS</sequence>
<dbReference type="InterPro" id="IPR038255">
    <property type="entry name" value="PBS_linker_sf"/>
</dbReference>
<name>A0AAU7CSV6_9BACT</name>
<dbReference type="Gene3D" id="1.10.3130.20">
    <property type="entry name" value="Phycobilisome linker domain"/>
    <property type="match status" value="1"/>
</dbReference>
<dbReference type="InterPro" id="IPR051780">
    <property type="entry name" value="Ca_Up-reg_Membrane_Reg"/>
</dbReference>
<dbReference type="PANTHER" id="PTHR31599">
    <property type="entry name" value="CALCIUM UP-REGULATED PROTEIN A-RELATED"/>
    <property type="match status" value="1"/>
</dbReference>
<reference evidence="1" key="1">
    <citation type="submission" date="2024-05" db="EMBL/GenBank/DDBJ databases">
        <title>Planctomycetes of the genus Singulisphaera possess chitinolytic capabilities.</title>
        <authorList>
            <person name="Ivanova A."/>
        </authorList>
    </citation>
    <scope>NUCLEOTIDE SEQUENCE</scope>
    <source>
        <strain evidence="1">Ch08T</strain>
    </source>
</reference>
<protein>
    <submittedName>
        <fullName evidence="1">Uncharacterized protein</fullName>
    </submittedName>
</protein>
<gene>
    <name evidence="1" type="ORF">V5E97_19335</name>
</gene>
<dbReference type="GO" id="GO:0043157">
    <property type="term" value="P:response to cation stress"/>
    <property type="evidence" value="ECO:0007669"/>
    <property type="project" value="TreeGrafter"/>
</dbReference>
<accession>A0AAU7CSV6</accession>
<dbReference type="PANTHER" id="PTHR31599:SF2">
    <property type="entry name" value="CALCIUM UP-REGULATED PROTEIN A-RELATED"/>
    <property type="match status" value="1"/>
</dbReference>